<accession>A0A699UCH0</accession>
<evidence type="ECO:0000313" key="1">
    <source>
        <dbReference type="EMBL" id="GFD19693.1"/>
    </source>
</evidence>
<reference evidence="1" key="1">
    <citation type="journal article" date="2019" name="Sci. Rep.">
        <title>Draft genome of Tanacetum cinerariifolium, the natural source of mosquito coil.</title>
        <authorList>
            <person name="Yamashiro T."/>
            <person name="Shiraishi A."/>
            <person name="Satake H."/>
            <person name="Nakayama K."/>
        </authorList>
    </citation>
    <scope>NUCLEOTIDE SEQUENCE</scope>
</reference>
<sequence length="53" mass="5876">MSLNDVLTTTMKVNRRREIGPITDQAPYVSTSCINLASSSKVHEPRLMLIEAS</sequence>
<name>A0A699UCH0_TANCI</name>
<comment type="caution">
    <text evidence="1">The sequence shown here is derived from an EMBL/GenBank/DDBJ whole genome shotgun (WGS) entry which is preliminary data.</text>
</comment>
<proteinExistence type="predicted"/>
<dbReference type="EMBL" id="BKCJ011316582">
    <property type="protein sequence ID" value="GFD19693.1"/>
    <property type="molecule type" value="Genomic_DNA"/>
</dbReference>
<dbReference type="AlphaFoldDB" id="A0A699UCH0"/>
<protein>
    <submittedName>
        <fullName evidence="1">Uncharacterized protein</fullName>
    </submittedName>
</protein>
<organism evidence="1">
    <name type="scientific">Tanacetum cinerariifolium</name>
    <name type="common">Dalmatian daisy</name>
    <name type="synonym">Chrysanthemum cinerariifolium</name>
    <dbReference type="NCBI Taxonomy" id="118510"/>
    <lineage>
        <taxon>Eukaryota</taxon>
        <taxon>Viridiplantae</taxon>
        <taxon>Streptophyta</taxon>
        <taxon>Embryophyta</taxon>
        <taxon>Tracheophyta</taxon>
        <taxon>Spermatophyta</taxon>
        <taxon>Magnoliopsida</taxon>
        <taxon>eudicotyledons</taxon>
        <taxon>Gunneridae</taxon>
        <taxon>Pentapetalae</taxon>
        <taxon>asterids</taxon>
        <taxon>campanulids</taxon>
        <taxon>Asterales</taxon>
        <taxon>Asteraceae</taxon>
        <taxon>Asteroideae</taxon>
        <taxon>Anthemideae</taxon>
        <taxon>Anthemidinae</taxon>
        <taxon>Tanacetum</taxon>
    </lineage>
</organism>
<feature type="non-terminal residue" evidence="1">
    <location>
        <position position="53"/>
    </location>
</feature>
<gene>
    <name evidence="1" type="ORF">Tci_891662</name>
</gene>